<dbReference type="InterPro" id="IPR006070">
    <property type="entry name" value="Sua5-like_dom"/>
</dbReference>
<comment type="similarity">
    <text evidence="2 13">Belongs to the SUA5 family.</text>
</comment>
<dbReference type="InterPro" id="IPR005145">
    <property type="entry name" value="Sua5_C"/>
</dbReference>
<evidence type="ECO:0000313" key="16">
    <source>
        <dbReference type="EMBL" id="TWU27033.1"/>
    </source>
</evidence>
<evidence type="ECO:0000256" key="13">
    <source>
        <dbReference type="PIRNR" id="PIRNR004930"/>
    </source>
</evidence>
<evidence type="ECO:0000256" key="6">
    <source>
        <dbReference type="ARBA" id="ARBA00022679"/>
    </source>
</evidence>
<dbReference type="GO" id="GO:0006450">
    <property type="term" value="P:regulation of translational fidelity"/>
    <property type="evidence" value="ECO:0007669"/>
    <property type="project" value="TreeGrafter"/>
</dbReference>
<gene>
    <name evidence="16" type="primary">ywlC</name>
    <name evidence="16" type="ORF">Pla52o_08900</name>
</gene>
<dbReference type="Proteomes" id="UP000316304">
    <property type="component" value="Unassembled WGS sequence"/>
</dbReference>
<evidence type="ECO:0000256" key="1">
    <source>
        <dbReference type="ARBA" id="ARBA00004496"/>
    </source>
</evidence>
<dbReference type="InterPro" id="IPR017945">
    <property type="entry name" value="DHBP_synth_RibB-like_a/b_dom"/>
</dbReference>
<dbReference type="PIRSF" id="PIRSF004930">
    <property type="entry name" value="Tln_factor_SUA5"/>
    <property type="match status" value="1"/>
</dbReference>
<accession>A0A5C6CQ08</accession>
<dbReference type="GO" id="GO:0008033">
    <property type="term" value="P:tRNA processing"/>
    <property type="evidence" value="ECO:0007669"/>
    <property type="project" value="UniProtKB-KW"/>
</dbReference>
<keyword evidence="10 13" id="KW-0067">ATP-binding</keyword>
<dbReference type="Pfam" id="PF01300">
    <property type="entry name" value="Sua5_yciO_yrdC"/>
    <property type="match status" value="1"/>
</dbReference>
<dbReference type="Gene3D" id="3.40.50.11030">
    <property type="entry name" value="Threonylcarbamoyl-AMP synthase, C-terminal domain"/>
    <property type="match status" value="1"/>
</dbReference>
<keyword evidence="6 13" id="KW-0808">Transferase</keyword>
<dbReference type="InterPro" id="IPR038385">
    <property type="entry name" value="Sua5/YwlC_C"/>
</dbReference>
<comment type="caution">
    <text evidence="16">The sequence shown here is derived from an EMBL/GenBank/DDBJ whole genome shotgun (WGS) entry which is preliminary data.</text>
</comment>
<feature type="binding site" evidence="14">
    <location>
        <position position="63"/>
    </location>
    <ligand>
        <name>ATP</name>
        <dbReference type="ChEBI" id="CHEBI:30616"/>
    </ligand>
</feature>
<evidence type="ECO:0000256" key="14">
    <source>
        <dbReference type="PIRSR" id="PIRSR004930-1"/>
    </source>
</evidence>
<keyword evidence="9 13" id="KW-0547">Nucleotide-binding</keyword>
<feature type="binding site" evidence="14">
    <location>
        <position position="58"/>
    </location>
    <ligand>
        <name>ATP</name>
        <dbReference type="ChEBI" id="CHEBI:30616"/>
    </ligand>
</feature>
<feature type="binding site" evidence="14">
    <location>
        <position position="31"/>
    </location>
    <ligand>
        <name>L-threonine</name>
        <dbReference type="ChEBI" id="CHEBI:57926"/>
    </ligand>
</feature>
<feature type="binding site" evidence="14">
    <location>
        <position position="244"/>
    </location>
    <ligand>
        <name>ATP</name>
        <dbReference type="ChEBI" id="CHEBI:30616"/>
    </ligand>
</feature>
<evidence type="ECO:0000256" key="7">
    <source>
        <dbReference type="ARBA" id="ARBA00022694"/>
    </source>
</evidence>
<evidence type="ECO:0000313" key="17">
    <source>
        <dbReference type="Proteomes" id="UP000316304"/>
    </source>
</evidence>
<keyword evidence="5 13" id="KW-0963">Cytoplasm</keyword>
<keyword evidence="7 13" id="KW-0819">tRNA processing</keyword>
<evidence type="ECO:0000256" key="9">
    <source>
        <dbReference type="ARBA" id="ARBA00022741"/>
    </source>
</evidence>
<reference evidence="16 17" key="1">
    <citation type="submission" date="2019-02" db="EMBL/GenBank/DDBJ databases">
        <title>Deep-cultivation of Planctomycetes and their phenomic and genomic characterization uncovers novel biology.</title>
        <authorList>
            <person name="Wiegand S."/>
            <person name="Jogler M."/>
            <person name="Boedeker C."/>
            <person name="Pinto D."/>
            <person name="Vollmers J."/>
            <person name="Rivas-Marin E."/>
            <person name="Kohn T."/>
            <person name="Peeters S.H."/>
            <person name="Heuer A."/>
            <person name="Rast P."/>
            <person name="Oberbeckmann S."/>
            <person name="Bunk B."/>
            <person name="Jeske O."/>
            <person name="Meyerdierks A."/>
            <person name="Storesund J.E."/>
            <person name="Kallscheuer N."/>
            <person name="Luecker S."/>
            <person name="Lage O.M."/>
            <person name="Pohl T."/>
            <person name="Merkel B.J."/>
            <person name="Hornburger P."/>
            <person name="Mueller R.-W."/>
            <person name="Bruemmer F."/>
            <person name="Labrenz M."/>
            <person name="Spormann A.M."/>
            <person name="Op Den Camp H."/>
            <person name="Overmann J."/>
            <person name="Amann R."/>
            <person name="Jetten M.S.M."/>
            <person name="Mascher T."/>
            <person name="Medema M.H."/>
            <person name="Devos D.P."/>
            <person name="Kaster A.-K."/>
            <person name="Ovreas L."/>
            <person name="Rohde M."/>
            <person name="Galperin M.Y."/>
            <person name="Jogler C."/>
        </authorList>
    </citation>
    <scope>NUCLEOTIDE SEQUENCE [LARGE SCALE GENOMIC DNA]</scope>
    <source>
        <strain evidence="16 17">Pla52o</strain>
    </source>
</reference>
<dbReference type="Pfam" id="PF03481">
    <property type="entry name" value="Sua5_C"/>
    <property type="match status" value="1"/>
</dbReference>
<comment type="subcellular location">
    <subcellularLocation>
        <location evidence="1 13">Cytoplasm</location>
    </subcellularLocation>
</comment>
<evidence type="ECO:0000256" key="5">
    <source>
        <dbReference type="ARBA" id="ARBA00022490"/>
    </source>
</evidence>
<comment type="catalytic activity">
    <reaction evidence="12 13">
        <text>L-threonine + hydrogencarbonate + ATP = L-threonylcarbamoyladenylate + diphosphate + H2O</text>
        <dbReference type="Rhea" id="RHEA:36407"/>
        <dbReference type="ChEBI" id="CHEBI:15377"/>
        <dbReference type="ChEBI" id="CHEBI:17544"/>
        <dbReference type="ChEBI" id="CHEBI:30616"/>
        <dbReference type="ChEBI" id="CHEBI:33019"/>
        <dbReference type="ChEBI" id="CHEBI:57926"/>
        <dbReference type="ChEBI" id="CHEBI:73682"/>
        <dbReference type="EC" id="2.7.7.87"/>
    </reaction>
</comment>
<protein>
    <recommendedName>
        <fullName evidence="4 13">Threonylcarbamoyl-AMP synthase</fullName>
        <shortName evidence="13">TC-AMP synthase</shortName>
        <ecNumber evidence="3 13">2.7.7.87</ecNumber>
    </recommendedName>
    <alternativeName>
        <fullName evidence="11 13">L-threonylcarbamoyladenylate synthase</fullName>
    </alternativeName>
</protein>
<feature type="binding site" evidence="14">
    <location>
        <position position="200"/>
    </location>
    <ligand>
        <name>ATP</name>
        <dbReference type="ChEBI" id="CHEBI:30616"/>
    </ligand>
</feature>
<dbReference type="PANTHER" id="PTHR17490:SF16">
    <property type="entry name" value="THREONYLCARBAMOYL-AMP SYNTHASE"/>
    <property type="match status" value="1"/>
</dbReference>
<evidence type="ECO:0000256" key="2">
    <source>
        <dbReference type="ARBA" id="ARBA00007663"/>
    </source>
</evidence>
<evidence type="ECO:0000256" key="10">
    <source>
        <dbReference type="ARBA" id="ARBA00022840"/>
    </source>
</evidence>
<dbReference type="InterPro" id="IPR010923">
    <property type="entry name" value="T(6)A37_SUA5"/>
</dbReference>
<evidence type="ECO:0000256" key="4">
    <source>
        <dbReference type="ARBA" id="ARBA00015492"/>
    </source>
</evidence>
<dbReference type="NCBIfam" id="TIGR00057">
    <property type="entry name" value="L-threonylcarbamoyladenylate synthase"/>
    <property type="match status" value="1"/>
</dbReference>
<dbReference type="OrthoDB" id="9814580at2"/>
<dbReference type="GO" id="GO:0005737">
    <property type="term" value="C:cytoplasm"/>
    <property type="evidence" value="ECO:0007669"/>
    <property type="project" value="UniProtKB-SubCell"/>
</dbReference>
<evidence type="ECO:0000256" key="11">
    <source>
        <dbReference type="ARBA" id="ARBA00029774"/>
    </source>
</evidence>
<feature type="binding site" evidence="14">
    <location>
        <position position="54"/>
    </location>
    <ligand>
        <name>ATP</name>
        <dbReference type="ChEBI" id="CHEBI:30616"/>
    </ligand>
</feature>
<keyword evidence="17" id="KW-1185">Reference proteome</keyword>
<dbReference type="Gene3D" id="3.90.870.10">
    <property type="entry name" value="DHBP synthase"/>
    <property type="match status" value="1"/>
</dbReference>
<dbReference type="InterPro" id="IPR050156">
    <property type="entry name" value="TC-AMP_synthase_SUA5"/>
</dbReference>
<dbReference type="PROSITE" id="PS51163">
    <property type="entry name" value="YRDC"/>
    <property type="match status" value="1"/>
</dbReference>
<comment type="function">
    <text evidence="13">Required for the formation of a threonylcarbamoyl group on adenosine at position 37 (t(6)A37) in tRNAs that read codons beginning with adenine.</text>
</comment>
<name>A0A5C6CQ08_9BACT</name>
<dbReference type="PANTHER" id="PTHR17490">
    <property type="entry name" value="SUA5"/>
    <property type="match status" value="1"/>
</dbReference>
<dbReference type="GO" id="GO:0000049">
    <property type="term" value="F:tRNA binding"/>
    <property type="evidence" value="ECO:0007669"/>
    <property type="project" value="TreeGrafter"/>
</dbReference>
<sequence>MTLIHLPSDDVLDRACALLATGKLVAIPTETVYGLAANAWDPDAVARIFTAKQRPPNNPLIVHVASVARIGEAVALPLSSELQWQLDCVIDLWPGPLTVVLPRSQRISDIVTTGRDTVAVRIPSHSVALRLLERCPFPIAAPSANRSNYVSPTTAEHCVGTAALPGIHDFIELVIDGGNCDFGVESTIVALRPEGPKLLRPGGVTAETLAKRFGISVDQLTECETPAASGTTAMQAPGMMKEHYSPRTPLRLYPSDREVALPKRSGRIAFQKLDPVDAARYVIVETLSESGDLGEVARGLFAALRRLDQAELDLIVVDTCESSGMGLAIMDRLHRAAASGSR</sequence>
<evidence type="ECO:0000259" key="15">
    <source>
        <dbReference type="PROSITE" id="PS51163"/>
    </source>
</evidence>
<feature type="binding site" evidence="14">
    <location>
        <position position="151"/>
    </location>
    <ligand>
        <name>ATP</name>
        <dbReference type="ChEBI" id="CHEBI:30616"/>
    </ligand>
</feature>
<feature type="binding site" evidence="14">
    <location>
        <position position="117"/>
    </location>
    <ligand>
        <name>ATP</name>
        <dbReference type="ChEBI" id="CHEBI:30616"/>
    </ligand>
</feature>
<dbReference type="GO" id="GO:0003725">
    <property type="term" value="F:double-stranded RNA binding"/>
    <property type="evidence" value="ECO:0007669"/>
    <property type="project" value="UniProtKB-UniRule"/>
</dbReference>
<dbReference type="GO" id="GO:0005524">
    <property type="term" value="F:ATP binding"/>
    <property type="evidence" value="ECO:0007669"/>
    <property type="project" value="UniProtKB-UniRule"/>
</dbReference>
<dbReference type="AlphaFoldDB" id="A0A5C6CQ08"/>
<evidence type="ECO:0000256" key="3">
    <source>
        <dbReference type="ARBA" id="ARBA00012584"/>
    </source>
</evidence>
<dbReference type="SUPFAM" id="SSF55821">
    <property type="entry name" value="YrdC/RibB"/>
    <property type="match status" value="1"/>
</dbReference>
<feature type="domain" description="YrdC-like" evidence="15">
    <location>
        <begin position="9"/>
        <end position="204"/>
    </location>
</feature>
<dbReference type="EC" id="2.7.7.87" evidence="3 13"/>
<organism evidence="16 17">
    <name type="scientific">Novipirellula galeiformis</name>
    <dbReference type="NCBI Taxonomy" id="2528004"/>
    <lineage>
        <taxon>Bacteria</taxon>
        <taxon>Pseudomonadati</taxon>
        <taxon>Planctomycetota</taxon>
        <taxon>Planctomycetia</taxon>
        <taxon>Pirellulales</taxon>
        <taxon>Pirellulaceae</taxon>
        <taxon>Novipirellula</taxon>
    </lineage>
</organism>
<dbReference type="EMBL" id="SJPT01000001">
    <property type="protein sequence ID" value="TWU27033.1"/>
    <property type="molecule type" value="Genomic_DNA"/>
</dbReference>
<feature type="binding site" evidence="14">
    <location>
        <position position="186"/>
    </location>
    <ligand>
        <name>L-threonine</name>
        <dbReference type="ChEBI" id="CHEBI:57926"/>
    </ligand>
</feature>
<dbReference type="GO" id="GO:0061710">
    <property type="term" value="F:L-threonylcarbamoyladenylate synthase"/>
    <property type="evidence" value="ECO:0007669"/>
    <property type="project" value="UniProtKB-EC"/>
</dbReference>
<evidence type="ECO:0000256" key="12">
    <source>
        <dbReference type="ARBA" id="ARBA00048366"/>
    </source>
</evidence>
<evidence type="ECO:0000256" key="8">
    <source>
        <dbReference type="ARBA" id="ARBA00022695"/>
    </source>
</evidence>
<feature type="binding site" evidence="14">
    <location>
        <position position="143"/>
    </location>
    <ligand>
        <name>ATP</name>
        <dbReference type="ChEBI" id="CHEBI:30616"/>
    </ligand>
</feature>
<feature type="binding site" evidence="14">
    <location>
        <position position="141"/>
    </location>
    <ligand>
        <name>L-threonine</name>
        <dbReference type="ChEBI" id="CHEBI:57926"/>
    </ligand>
</feature>
<keyword evidence="8 13" id="KW-0548">Nucleotidyltransferase</keyword>
<proteinExistence type="inferred from homology"/>
<feature type="binding site" evidence="14">
    <location>
        <position position="121"/>
    </location>
    <ligand>
        <name>L-threonine</name>
        <dbReference type="ChEBI" id="CHEBI:57926"/>
    </ligand>
</feature>
<dbReference type="RefSeq" id="WP_146593285.1">
    <property type="nucleotide sequence ID" value="NZ_SJPT01000001.1"/>
</dbReference>